<dbReference type="AlphaFoldDB" id="A0A9P7RZ15"/>
<organism evidence="1 2">
    <name type="scientific">Marasmius oreades</name>
    <name type="common">fairy-ring Marasmius</name>
    <dbReference type="NCBI Taxonomy" id="181124"/>
    <lineage>
        <taxon>Eukaryota</taxon>
        <taxon>Fungi</taxon>
        <taxon>Dikarya</taxon>
        <taxon>Basidiomycota</taxon>
        <taxon>Agaricomycotina</taxon>
        <taxon>Agaricomycetes</taxon>
        <taxon>Agaricomycetidae</taxon>
        <taxon>Agaricales</taxon>
        <taxon>Marasmiineae</taxon>
        <taxon>Marasmiaceae</taxon>
        <taxon>Marasmius</taxon>
    </lineage>
</organism>
<evidence type="ECO:0000313" key="1">
    <source>
        <dbReference type="EMBL" id="KAG7092032.1"/>
    </source>
</evidence>
<protein>
    <submittedName>
        <fullName evidence="1">Uncharacterized protein</fullName>
    </submittedName>
</protein>
<dbReference type="OrthoDB" id="3067581at2759"/>
<evidence type="ECO:0000313" key="2">
    <source>
        <dbReference type="Proteomes" id="UP001049176"/>
    </source>
</evidence>
<dbReference type="KEGG" id="more:E1B28_008413"/>
<accession>A0A9P7RZ15</accession>
<sequence length="194" mass="22297">MTTVDTSNWRKPMITSSVQDRTRLALAALEQSVRKLSSDGQFVPKYYYQCGLLYSQMAEFDRISNQKLYKDKLLSFLQSRENERERLNPYLRDGLTYGYAAARSYSVYKEIAFLNFAINWWNWASAWTITDSEVISGAVAGKNLTIQTHCMNNPVAGGTFDSINPSDAIVSLIPSGYYFMYEFDQPSMHAWFFC</sequence>
<comment type="caution">
    <text evidence="1">The sequence shown here is derived from an EMBL/GenBank/DDBJ whole genome shotgun (WGS) entry which is preliminary data.</text>
</comment>
<keyword evidence="2" id="KW-1185">Reference proteome</keyword>
<dbReference type="Proteomes" id="UP001049176">
    <property type="component" value="Chromosome 5"/>
</dbReference>
<gene>
    <name evidence="1" type="ORF">E1B28_008413</name>
</gene>
<dbReference type="GeneID" id="66077489"/>
<dbReference type="EMBL" id="CM032185">
    <property type="protein sequence ID" value="KAG7092032.1"/>
    <property type="molecule type" value="Genomic_DNA"/>
</dbReference>
<reference evidence="1" key="1">
    <citation type="journal article" date="2021" name="Genome Biol. Evol.">
        <title>The assembled and annotated genome of the fairy-ring fungus Marasmius oreades.</title>
        <authorList>
            <person name="Hiltunen M."/>
            <person name="Ament-Velasquez S.L."/>
            <person name="Johannesson H."/>
        </authorList>
    </citation>
    <scope>NUCLEOTIDE SEQUENCE</scope>
    <source>
        <strain evidence="1">03SP1</strain>
    </source>
</reference>
<dbReference type="RefSeq" id="XP_043008502.1">
    <property type="nucleotide sequence ID" value="XM_043153218.1"/>
</dbReference>
<name>A0A9P7RZ15_9AGAR</name>
<proteinExistence type="predicted"/>